<dbReference type="InterPro" id="IPR003779">
    <property type="entry name" value="CMD-like"/>
</dbReference>
<comment type="caution">
    <text evidence="2">The sequence shown here is derived from an EMBL/GenBank/DDBJ whole genome shotgun (WGS) entry which is preliminary data.</text>
</comment>
<gene>
    <name evidence="2" type="ORF">SLNSH_23860</name>
</gene>
<dbReference type="GO" id="GO:0051920">
    <property type="term" value="F:peroxiredoxin activity"/>
    <property type="evidence" value="ECO:0007669"/>
    <property type="project" value="InterPro"/>
</dbReference>
<dbReference type="PANTHER" id="PTHR33930:SF2">
    <property type="entry name" value="BLR3452 PROTEIN"/>
    <property type="match status" value="1"/>
</dbReference>
<dbReference type="Proteomes" id="UP000239772">
    <property type="component" value="Unassembled WGS sequence"/>
</dbReference>
<dbReference type="SUPFAM" id="SSF69118">
    <property type="entry name" value="AhpD-like"/>
    <property type="match status" value="1"/>
</dbReference>
<feature type="domain" description="Carboxymuconolactone decarboxylase-like" evidence="1">
    <location>
        <begin position="22"/>
        <end position="105"/>
    </location>
</feature>
<dbReference type="RefSeq" id="WP_106340737.1">
    <property type="nucleotide sequence ID" value="NZ_PVZS01000056.1"/>
</dbReference>
<keyword evidence="2" id="KW-0575">Peroxidase</keyword>
<sequence>MADGLYPEASGNLARLRKQLGPEQDAAFKAFGKAVFAPGALDAKTKQLIAVAVAHATQCPYCIRGHTKAALKAGATGAEIMEAVWVTAEMRAGAAFAHSLLALDEVAKADAAPASEGEGS</sequence>
<evidence type="ECO:0000313" key="3">
    <source>
        <dbReference type="Proteomes" id="UP000239772"/>
    </source>
</evidence>
<name>A0A2T1HLH1_9HYPH</name>
<keyword evidence="2" id="KW-0560">Oxidoreductase</keyword>
<dbReference type="EMBL" id="PVZS01000056">
    <property type="protein sequence ID" value="PSC02478.1"/>
    <property type="molecule type" value="Genomic_DNA"/>
</dbReference>
<reference evidence="3" key="1">
    <citation type="submission" date="2018-03" db="EMBL/GenBank/DDBJ databases">
        <authorList>
            <person name="Sun L."/>
            <person name="Liu H."/>
            <person name="Chen W."/>
            <person name="Huang K."/>
            <person name="Liu W."/>
            <person name="Gao X."/>
        </authorList>
    </citation>
    <scope>NUCLEOTIDE SEQUENCE [LARGE SCALE GENOMIC DNA]</scope>
    <source>
        <strain evidence="3">SH9</strain>
    </source>
</reference>
<dbReference type="InterPro" id="IPR004675">
    <property type="entry name" value="AhpD_core"/>
</dbReference>
<dbReference type="OrthoDB" id="9801997at2"/>
<organism evidence="2 3">
    <name type="scientific">Alsobacter soli</name>
    <dbReference type="NCBI Taxonomy" id="2109933"/>
    <lineage>
        <taxon>Bacteria</taxon>
        <taxon>Pseudomonadati</taxon>
        <taxon>Pseudomonadota</taxon>
        <taxon>Alphaproteobacteria</taxon>
        <taxon>Hyphomicrobiales</taxon>
        <taxon>Alsobacteraceae</taxon>
        <taxon>Alsobacter</taxon>
    </lineage>
</organism>
<dbReference type="AlphaFoldDB" id="A0A2T1HLH1"/>
<dbReference type="NCBIfam" id="TIGR00778">
    <property type="entry name" value="ahpD_dom"/>
    <property type="match status" value="1"/>
</dbReference>
<evidence type="ECO:0000313" key="2">
    <source>
        <dbReference type="EMBL" id="PSC02478.1"/>
    </source>
</evidence>
<dbReference type="InterPro" id="IPR029032">
    <property type="entry name" value="AhpD-like"/>
</dbReference>
<protein>
    <submittedName>
        <fullName evidence="2">Alkylhydroperoxidase</fullName>
    </submittedName>
</protein>
<dbReference type="PANTHER" id="PTHR33930">
    <property type="entry name" value="ALKYL HYDROPEROXIDE REDUCTASE AHPD"/>
    <property type="match status" value="1"/>
</dbReference>
<keyword evidence="3" id="KW-1185">Reference proteome</keyword>
<accession>A0A2T1HLH1</accession>
<dbReference type="Pfam" id="PF02627">
    <property type="entry name" value="CMD"/>
    <property type="match status" value="1"/>
</dbReference>
<dbReference type="Gene3D" id="1.20.1290.10">
    <property type="entry name" value="AhpD-like"/>
    <property type="match status" value="1"/>
</dbReference>
<proteinExistence type="predicted"/>
<evidence type="ECO:0000259" key="1">
    <source>
        <dbReference type="Pfam" id="PF02627"/>
    </source>
</evidence>